<gene>
    <name evidence="5" type="ORF">BES08_23425</name>
    <name evidence="6" type="ORF">BV97_04611</name>
</gene>
<dbReference type="Pfam" id="PF00392">
    <property type="entry name" value="GntR"/>
    <property type="match status" value="1"/>
</dbReference>
<dbReference type="EMBL" id="CP017076">
    <property type="protein sequence ID" value="AOR79727.1"/>
    <property type="molecule type" value="Genomic_DNA"/>
</dbReference>
<dbReference type="EMBL" id="JFYZ01000037">
    <property type="protein sequence ID" value="EZP75624.1"/>
    <property type="molecule type" value="Genomic_DNA"/>
</dbReference>
<dbReference type="PATRIC" id="fig|158500.4.peg.4688"/>
<dbReference type="GO" id="GO:0003700">
    <property type="term" value="F:DNA-binding transcription factor activity"/>
    <property type="evidence" value="ECO:0007669"/>
    <property type="project" value="InterPro"/>
</dbReference>
<dbReference type="Gene3D" id="1.10.10.10">
    <property type="entry name" value="Winged helix-like DNA-binding domain superfamily/Winged helix DNA-binding domain"/>
    <property type="match status" value="1"/>
</dbReference>
<dbReference type="InterPro" id="IPR000524">
    <property type="entry name" value="Tscrpt_reg_HTH_GntR"/>
</dbReference>
<dbReference type="PANTHER" id="PTHR43537">
    <property type="entry name" value="TRANSCRIPTIONAL REGULATOR, GNTR FAMILY"/>
    <property type="match status" value="1"/>
</dbReference>
<protein>
    <submittedName>
        <fullName evidence="6">GntR family transcriptional regulator</fullName>
    </submittedName>
</protein>
<dbReference type="Proteomes" id="UP000094626">
    <property type="component" value="Plasmid pSA1"/>
</dbReference>
<evidence type="ECO:0000313" key="7">
    <source>
        <dbReference type="Proteomes" id="UP000024329"/>
    </source>
</evidence>
<dbReference type="InterPro" id="IPR011711">
    <property type="entry name" value="GntR_C"/>
</dbReference>
<dbReference type="SMART" id="SM00895">
    <property type="entry name" value="FCD"/>
    <property type="match status" value="1"/>
</dbReference>
<keyword evidence="2" id="KW-0238">DNA-binding</keyword>
<dbReference type="OrthoDB" id="9810548at2"/>
<evidence type="ECO:0000256" key="2">
    <source>
        <dbReference type="ARBA" id="ARBA00023125"/>
    </source>
</evidence>
<dbReference type="InterPro" id="IPR008920">
    <property type="entry name" value="TF_FadR/GntR_C"/>
</dbReference>
<evidence type="ECO:0000256" key="3">
    <source>
        <dbReference type="ARBA" id="ARBA00023163"/>
    </source>
</evidence>
<evidence type="ECO:0000259" key="4">
    <source>
        <dbReference type="PROSITE" id="PS50949"/>
    </source>
</evidence>
<organism evidence="6 7">
    <name type="scientific">Novosphingobium resinovorum</name>
    <dbReference type="NCBI Taxonomy" id="158500"/>
    <lineage>
        <taxon>Bacteria</taxon>
        <taxon>Pseudomonadati</taxon>
        <taxon>Pseudomonadota</taxon>
        <taxon>Alphaproteobacteria</taxon>
        <taxon>Sphingomonadales</taxon>
        <taxon>Sphingomonadaceae</taxon>
        <taxon>Novosphingobium</taxon>
    </lineage>
</organism>
<sequence>MKQEAPAQTGTLLNSADSEVYTTVLARIKSGAIEPEERIVDSKLAAEFNLSRMPVRQALLRLVHEGYLVGTTRGFVLPRLTYEDIEEIFEVRMLLEPRAAASACRTLAPEALVALREALAEARRAVAEVRLGNMMIANDRFRQIWLDAVPNRRLATSISRFVDHVQIVRRATIFDAATQHVVLDLLTRMLDGFDRKDALLVQDATLQFVVRAREAFIAATSIESTQGRAFMG</sequence>
<dbReference type="Proteomes" id="UP000024329">
    <property type="component" value="Unassembled WGS sequence"/>
</dbReference>
<evidence type="ECO:0000256" key="1">
    <source>
        <dbReference type="ARBA" id="ARBA00023015"/>
    </source>
</evidence>
<keyword evidence="8" id="KW-1185">Reference proteome</keyword>
<dbReference type="SMART" id="SM00345">
    <property type="entry name" value="HTH_GNTR"/>
    <property type="match status" value="1"/>
</dbReference>
<reference evidence="6 7" key="1">
    <citation type="submission" date="2014-03" db="EMBL/GenBank/DDBJ databases">
        <title>Whole genome sequence of Novosphingobium resinovorum KF1.</title>
        <authorList>
            <person name="Gan H.M."/>
            <person name="Gan H.Y."/>
            <person name="Chew T.H."/>
            <person name="Savka M.A."/>
        </authorList>
    </citation>
    <scope>NUCLEOTIDE SEQUENCE [LARGE SCALE GENOMIC DNA]</scope>
    <source>
        <strain evidence="6 7">KF1</strain>
    </source>
</reference>
<name>A0A031JNQ9_9SPHN</name>
<dbReference type="KEGG" id="nre:BES08_23425"/>
<dbReference type="SUPFAM" id="SSF46785">
    <property type="entry name" value="Winged helix' DNA-binding domain"/>
    <property type="match status" value="1"/>
</dbReference>
<dbReference type="SUPFAM" id="SSF48008">
    <property type="entry name" value="GntR ligand-binding domain-like"/>
    <property type="match status" value="1"/>
</dbReference>
<dbReference type="GO" id="GO:0003677">
    <property type="term" value="F:DNA binding"/>
    <property type="evidence" value="ECO:0007669"/>
    <property type="project" value="UniProtKB-KW"/>
</dbReference>
<proteinExistence type="predicted"/>
<reference evidence="5" key="2">
    <citation type="submission" date="2016-08" db="EMBL/GenBank/DDBJ databases">
        <authorList>
            <person name="Seilhamer J.J."/>
        </authorList>
    </citation>
    <scope>NUCLEOTIDE SEQUENCE [LARGE SCALE GENOMIC DNA]</scope>
    <source>
        <strain evidence="5">SA1</strain>
        <plasmid evidence="5">pSA1</plasmid>
    </source>
</reference>
<dbReference type="InterPro" id="IPR036388">
    <property type="entry name" value="WH-like_DNA-bd_sf"/>
</dbReference>
<feature type="domain" description="HTH gntR-type" evidence="4">
    <location>
        <begin position="14"/>
        <end position="80"/>
    </location>
</feature>
<evidence type="ECO:0000313" key="5">
    <source>
        <dbReference type="EMBL" id="AOR79727.1"/>
    </source>
</evidence>
<keyword evidence="3" id="KW-0804">Transcription</keyword>
<dbReference type="Gene3D" id="1.20.120.530">
    <property type="entry name" value="GntR ligand-binding domain-like"/>
    <property type="match status" value="1"/>
</dbReference>
<keyword evidence="1" id="KW-0805">Transcription regulation</keyword>
<evidence type="ECO:0000313" key="8">
    <source>
        <dbReference type="Proteomes" id="UP000094626"/>
    </source>
</evidence>
<dbReference type="InterPro" id="IPR036390">
    <property type="entry name" value="WH_DNA-bd_sf"/>
</dbReference>
<dbReference type="PROSITE" id="PS50949">
    <property type="entry name" value="HTH_GNTR"/>
    <property type="match status" value="1"/>
</dbReference>
<geneLocation type="plasmid" evidence="5 8">
    <name>pSA1</name>
</geneLocation>
<dbReference type="RefSeq" id="WP_008831721.1">
    <property type="nucleotide sequence ID" value="NZ_CP017076.1"/>
</dbReference>
<dbReference type="AlphaFoldDB" id="A0A031JNQ9"/>
<reference evidence="8" key="3">
    <citation type="journal article" date="2017" name="J. Biotechnol.">
        <title>Complete genome sequence of Novosphingobium resinovorum SA1, a versatile xenobiotic-degrading bacterium capable of utilizing sulfanilic acid.</title>
        <authorList>
            <person name="Hegedus B."/>
            <person name="Kos P.B."/>
            <person name="Balint B."/>
            <person name="Maroti G."/>
            <person name="Gan H.M."/>
            <person name="Perei K."/>
            <person name="Rakhely G."/>
        </authorList>
    </citation>
    <scope>NUCLEOTIDE SEQUENCE [LARGE SCALE GENOMIC DNA]</scope>
    <source>
        <strain evidence="8">SA1</strain>
    </source>
</reference>
<evidence type="ECO:0000313" key="6">
    <source>
        <dbReference type="EMBL" id="EZP75624.1"/>
    </source>
</evidence>
<accession>A0A031JNQ9</accession>
<dbReference type="PANTHER" id="PTHR43537:SF5">
    <property type="entry name" value="UXU OPERON TRANSCRIPTIONAL REGULATOR"/>
    <property type="match status" value="1"/>
</dbReference>
<keyword evidence="5" id="KW-0614">Plasmid</keyword>
<dbReference type="eggNOG" id="COG1802">
    <property type="taxonomic scope" value="Bacteria"/>
</dbReference>
<dbReference type="Pfam" id="PF07729">
    <property type="entry name" value="FCD"/>
    <property type="match status" value="1"/>
</dbReference>